<organism evidence="3 4">
    <name type="scientific">Nocardia albiluteola</name>
    <dbReference type="NCBI Taxonomy" id="2842303"/>
    <lineage>
        <taxon>Bacteria</taxon>
        <taxon>Bacillati</taxon>
        <taxon>Actinomycetota</taxon>
        <taxon>Actinomycetes</taxon>
        <taxon>Mycobacteriales</taxon>
        <taxon>Nocardiaceae</taxon>
        <taxon>Nocardia</taxon>
    </lineage>
</organism>
<dbReference type="InterPro" id="IPR050447">
    <property type="entry name" value="Erg6_SMT_methyltransf"/>
</dbReference>
<evidence type="ECO:0000313" key="3">
    <source>
        <dbReference type="EMBL" id="MBU3061244.1"/>
    </source>
</evidence>
<keyword evidence="3" id="KW-0489">Methyltransferase</keyword>
<dbReference type="PANTHER" id="PTHR44068:SF11">
    <property type="entry name" value="GERANYL DIPHOSPHATE 2-C-METHYLTRANSFERASE"/>
    <property type="match status" value="1"/>
</dbReference>
<dbReference type="SUPFAM" id="SSF53335">
    <property type="entry name" value="S-adenosyl-L-methionine-dependent methyltransferases"/>
    <property type="match status" value="1"/>
</dbReference>
<feature type="domain" description="Methyltransferase type 11" evidence="2">
    <location>
        <begin position="68"/>
        <end position="166"/>
    </location>
</feature>
<reference evidence="3 4" key="1">
    <citation type="submission" date="2021-06" db="EMBL/GenBank/DDBJ databases">
        <title>Actinomycetes sequencing.</title>
        <authorList>
            <person name="Shan Q."/>
        </authorList>
    </citation>
    <scope>NUCLEOTIDE SEQUENCE [LARGE SCALE GENOMIC DNA]</scope>
    <source>
        <strain evidence="3 4">NEAU-G5</strain>
    </source>
</reference>
<evidence type="ECO:0000313" key="4">
    <source>
        <dbReference type="Proteomes" id="UP000733379"/>
    </source>
</evidence>
<dbReference type="InterPro" id="IPR029063">
    <property type="entry name" value="SAM-dependent_MTases_sf"/>
</dbReference>
<sequence>MTESHTLAHYETGSSRPDIERALVAAGKDLGQLRMADLAMLEDFHTGGRIATGQLADLLDIGPDSTVLDAGSGIGGTARFIAERFGCRVSAIDLTDSYCDTARWLNGLVGLDDRITVREGDVTELPFADSSFDFVFSQHVQMNVADKGLLYREARRVSRGDGRLAIWDIFAGQGGEPAFPQPWADQPRDSYLETPAAVRATIEASGFAVDHWVDLTEQAVSTMRMVQALPPNPLGLHAFVPDFGTRIENLINALADGRVRAVRAIARAV</sequence>
<keyword evidence="1" id="KW-0808">Transferase</keyword>
<dbReference type="Proteomes" id="UP000733379">
    <property type="component" value="Unassembled WGS sequence"/>
</dbReference>
<evidence type="ECO:0000259" key="2">
    <source>
        <dbReference type="Pfam" id="PF08241"/>
    </source>
</evidence>
<dbReference type="InterPro" id="IPR013216">
    <property type="entry name" value="Methyltransf_11"/>
</dbReference>
<keyword evidence="4" id="KW-1185">Reference proteome</keyword>
<name>A0ABS6AW59_9NOCA</name>
<dbReference type="CDD" id="cd02440">
    <property type="entry name" value="AdoMet_MTases"/>
    <property type="match status" value="1"/>
</dbReference>
<dbReference type="Pfam" id="PF08241">
    <property type="entry name" value="Methyltransf_11"/>
    <property type="match status" value="1"/>
</dbReference>
<protein>
    <submittedName>
        <fullName evidence="3">Class I SAM-dependent methyltransferase</fullName>
    </submittedName>
</protein>
<accession>A0ABS6AW59</accession>
<comment type="caution">
    <text evidence="3">The sequence shown here is derived from an EMBL/GenBank/DDBJ whole genome shotgun (WGS) entry which is preliminary data.</text>
</comment>
<dbReference type="PANTHER" id="PTHR44068">
    <property type="entry name" value="ZGC:194242"/>
    <property type="match status" value="1"/>
</dbReference>
<evidence type="ECO:0000256" key="1">
    <source>
        <dbReference type="ARBA" id="ARBA00022679"/>
    </source>
</evidence>
<dbReference type="EMBL" id="JAHKNI010000002">
    <property type="protein sequence ID" value="MBU3061244.1"/>
    <property type="molecule type" value="Genomic_DNA"/>
</dbReference>
<dbReference type="GO" id="GO:0008168">
    <property type="term" value="F:methyltransferase activity"/>
    <property type="evidence" value="ECO:0007669"/>
    <property type="project" value="UniProtKB-KW"/>
</dbReference>
<dbReference type="Gene3D" id="3.40.50.150">
    <property type="entry name" value="Vaccinia Virus protein VP39"/>
    <property type="match status" value="1"/>
</dbReference>
<gene>
    <name evidence="3" type="ORF">KO481_06885</name>
</gene>
<proteinExistence type="predicted"/>
<dbReference type="GO" id="GO:0032259">
    <property type="term" value="P:methylation"/>
    <property type="evidence" value="ECO:0007669"/>
    <property type="project" value="UniProtKB-KW"/>
</dbReference>